<dbReference type="EMBL" id="FOCL01000001">
    <property type="protein sequence ID" value="SEM65684.1"/>
    <property type="molecule type" value="Genomic_DNA"/>
</dbReference>
<keyword evidence="2" id="KW-1185">Reference proteome</keyword>
<organism evidence="1 2">
    <name type="scientific">Mucilaginibacter gossypiicola</name>
    <dbReference type="NCBI Taxonomy" id="551995"/>
    <lineage>
        <taxon>Bacteria</taxon>
        <taxon>Pseudomonadati</taxon>
        <taxon>Bacteroidota</taxon>
        <taxon>Sphingobacteriia</taxon>
        <taxon>Sphingobacteriales</taxon>
        <taxon>Sphingobacteriaceae</taxon>
        <taxon>Mucilaginibacter</taxon>
    </lineage>
</organism>
<proteinExistence type="predicted"/>
<evidence type="ECO:0000313" key="2">
    <source>
        <dbReference type="Proteomes" id="UP000198942"/>
    </source>
</evidence>
<accession>A0A1H8A715</accession>
<dbReference type="AlphaFoldDB" id="A0A1H8A715"/>
<dbReference type="STRING" id="551995.SAMN05192574_101358"/>
<gene>
    <name evidence="1" type="ORF">SAMN05192574_101358</name>
</gene>
<dbReference type="RefSeq" id="WP_091206796.1">
    <property type="nucleotide sequence ID" value="NZ_FOCL01000001.1"/>
</dbReference>
<name>A0A1H8A715_9SPHI</name>
<evidence type="ECO:0000313" key="1">
    <source>
        <dbReference type="EMBL" id="SEM65684.1"/>
    </source>
</evidence>
<reference evidence="2" key="1">
    <citation type="submission" date="2016-10" db="EMBL/GenBank/DDBJ databases">
        <authorList>
            <person name="Varghese N."/>
            <person name="Submissions S."/>
        </authorList>
    </citation>
    <scope>NUCLEOTIDE SEQUENCE [LARGE SCALE GENOMIC DNA]</scope>
    <source>
        <strain evidence="2">Gh-48</strain>
    </source>
</reference>
<protein>
    <submittedName>
        <fullName evidence="1">Uncharacterized protein</fullName>
    </submittedName>
</protein>
<sequence length="101" mass="11652">MQTSLELFPNVPENNDVFGTPEAGVKASLENYIAVCGLVAYKDFYMKIKYGQIENIPESITRAQYLDLAKEVYQSRAGRVERQKSKAKYFAVRNRIKKQQR</sequence>
<dbReference type="Proteomes" id="UP000198942">
    <property type="component" value="Unassembled WGS sequence"/>
</dbReference>